<dbReference type="EMBL" id="FQYY01000006">
    <property type="protein sequence ID" value="SHI99280.1"/>
    <property type="molecule type" value="Genomic_DNA"/>
</dbReference>
<dbReference type="RefSeq" id="WP_073151698.1">
    <property type="nucleotide sequence ID" value="NZ_FQYY01000006.1"/>
</dbReference>
<dbReference type="GO" id="GO:0046872">
    <property type="term" value="F:metal ion binding"/>
    <property type="evidence" value="ECO:0007669"/>
    <property type="project" value="UniProtKB-KW"/>
</dbReference>
<dbReference type="Proteomes" id="UP000184225">
    <property type="component" value="Unassembled WGS sequence"/>
</dbReference>
<dbReference type="GO" id="GO:0004130">
    <property type="term" value="F:cytochrome-c peroxidase activity"/>
    <property type="evidence" value="ECO:0007669"/>
    <property type="project" value="TreeGrafter"/>
</dbReference>
<organism evidence="9 10">
    <name type="scientific">Mesonia phycicola</name>
    <dbReference type="NCBI Taxonomy" id="579105"/>
    <lineage>
        <taxon>Bacteria</taxon>
        <taxon>Pseudomonadati</taxon>
        <taxon>Bacteroidota</taxon>
        <taxon>Flavobacteriia</taxon>
        <taxon>Flavobacteriales</taxon>
        <taxon>Flavobacteriaceae</taxon>
        <taxon>Mesonia</taxon>
    </lineage>
</organism>
<dbReference type="GO" id="GO:0030313">
    <property type="term" value="C:cell envelope"/>
    <property type="evidence" value="ECO:0007669"/>
    <property type="project" value="UniProtKB-SubCell"/>
</dbReference>
<evidence type="ECO:0000256" key="1">
    <source>
        <dbReference type="ARBA" id="ARBA00004196"/>
    </source>
</evidence>
<sequence length="651" mass="75237">MFYFKKSIRCWFFIVFIISLGICLSNFTKQEIYQKDFSSIVYKQVNRLSKEIDLLVLISEKFQKKELSKKDLQNQLQVTRYAFKRAEGVLTYYYPKHIQAYINGAPLPHPDPFPIKKNAPDYYVMTPEAYKKSLPLDMLDLGHYSGKPRVAAPEGLQTLDELIFSEDNIDSQKIVRLTTRLQRFYIPLEKHIKNRKFFYDFELLEASRLELIRVFSMGVTGFDTPGSLNAITEVKHSLKGVEDYINLLKEKCSLNSVSRTDRLFYLVDEYLQKHQEFESFDRLAFLKDYVDPLYAQLGEIKEELNLTSTANKYGEVSSWNTNSTSIFSEELLNPYYYSFLKEEEDSAELRNLGKKLFYDDGLSKNENLSCASCHQPELAFTDGKVKSFANLEGETVKRNSPSLINAVFSDRFFYDLRAHDLEDQVGHVIDNHLEYNTNFKVITEKLENNSDYINLFSEVFPEQKINRYQFSKALSSYVISLRSFNTPFDQYVRGEKSNISVFVKRGFNLFMGKAACATCHFPPTFSGLVPPLFQENESEVIGVLTSPNVLEIDKDLGRYENGIYEDKLSIYKHSFKTTTVREANYTAPYFHNGSYSTLEEVIDFYDKGGASGMGLINELPNQTLAPDPLELTNREKKDLISFIKSLSTKNY</sequence>
<name>A0A1M6FNM2_9FLAO</name>
<keyword evidence="9" id="KW-0575">Peroxidase</keyword>
<keyword evidence="5" id="KW-0560">Oxidoreductase</keyword>
<dbReference type="Pfam" id="PF03150">
    <property type="entry name" value="CCP_MauG"/>
    <property type="match status" value="1"/>
</dbReference>
<dbReference type="Gene3D" id="1.10.760.10">
    <property type="entry name" value="Cytochrome c-like domain"/>
    <property type="match status" value="2"/>
</dbReference>
<proteinExistence type="predicted"/>
<gene>
    <name evidence="9" type="ORF">SAMN04488096_106237</name>
</gene>
<keyword evidence="6 7" id="KW-0408">Iron</keyword>
<evidence type="ECO:0000313" key="10">
    <source>
        <dbReference type="Proteomes" id="UP000184225"/>
    </source>
</evidence>
<dbReference type="InterPro" id="IPR009056">
    <property type="entry name" value="Cyt_c-like_dom"/>
</dbReference>
<dbReference type="InterPro" id="IPR036909">
    <property type="entry name" value="Cyt_c-like_dom_sf"/>
</dbReference>
<dbReference type="GO" id="GO:0020037">
    <property type="term" value="F:heme binding"/>
    <property type="evidence" value="ECO:0007669"/>
    <property type="project" value="InterPro"/>
</dbReference>
<dbReference type="InterPro" id="IPR004852">
    <property type="entry name" value="Di-haem_cyt_c_peroxidsae"/>
</dbReference>
<keyword evidence="10" id="KW-1185">Reference proteome</keyword>
<keyword evidence="3 7" id="KW-0479">Metal-binding</keyword>
<evidence type="ECO:0000256" key="3">
    <source>
        <dbReference type="ARBA" id="ARBA00022723"/>
    </source>
</evidence>
<dbReference type="PROSITE" id="PS51007">
    <property type="entry name" value="CYTC"/>
    <property type="match status" value="1"/>
</dbReference>
<evidence type="ECO:0000256" key="6">
    <source>
        <dbReference type="ARBA" id="ARBA00023004"/>
    </source>
</evidence>
<dbReference type="Gene3D" id="1.20.1420.20">
    <property type="entry name" value="M75 peptidase, HXXE motif"/>
    <property type="match status" value="1"/>
</dbReference>
<keyword evidence="4" id="KW-0732">Signal</keyword>
<dbReference type="GO" id="GO:0009055">
    <property type="term" value="F:electron transfer activity"/>
    <property type="evidence" value="ECO:0007669"/>
    <property type="project" value="InterPro"/>
</dbReference>
<comment type="subcellular location">
    <subcellularLocation>
        <location evidence="1">Cell envelope</location>
    </subcellularLocation>
</comment>
<feature type="domain" description="Cytochrome c" evidence="8">
    <location>
        <begin position="501"/>
        <end position="647"/>
    </location>
</feature>
<evidence type="ECO:0000259" key="8">
    <source>
        <dbReference type="PROSITE" id="PS51007"/>
    </source>
</evidence>
<protein>
    <submittedName>
        <fullName evidence="9">Cytochrome c peroxidase</fullName>
    </submittedName>
</protein>
<dbReference type="PANTHER" id="PTHR30600:SF10">
    <property type="entry name" value="BLL6722 PROTEIN"/>
    <property type="match status" value="1"/>
</dbReference>
<dbReference type="AlphaFoldDB" id="A0A1M6FNM2"/>
<dbReference type="InterPro" id="IPR051395">
    <property type="entry name" value="Cytochrome_c_Peroxidase/MauG"/>
</dbReference>
<dbReference type="PANTHER" id="PTHR30600">
    <property type="entry name" value="CYTOCHROME C PEROXIDASE-RELATED"/>
    <property type="match status" value="1"/>
</dbReference>
<evidence type="ECO:0000313" key="9">
    <source>
        <dbReference type="EMBL" id="SHI99280.1"/>
    </source>
</evidence>
<reference evidence="9 10" key="1">
    <citation type="submission" date="2016-11" db="EMBL/GenBank/DDBJ databases">
        <authorList>
            <person name="Jaros S."/>
            <person name="Januszkiewicz K."/>
            <person name="Wedrychowicz H."/>
        </authorList>
    </citation>
    <scope>NUCLEOTIDE SEQUENCE [LARGE SCALE GENOMIC DNA]</scope>
    <source>
        <strain evidence="9 10">DSM 21425</strain>
    </source>
</reference>
<dbReference type="OrthoDB" id="9805202at2"/>
<keyword evidence="2 7" id="KW-0349">Heme</keyword>
<dbReference type="STRING" id="579105.SAMN04488096_106237"/>
<evidence type="ECO:0000256" key="4">
    <source>
        <dbReference type="ARBA" id="ARBA00022729"/>
    </source>
</evidence>
<dbReference type="InterPro" id="IPR038352">
    <property type="entry name" value="Imelysin_sf"/>
</dbReference>
<evidence type="ECO:0000256" key="2">
    <source>
        <dbReference type="ARBA" id="ARBA00022617"/>
    </source>
</evidence>
<evidence type="ECO:0000256" key="5">
    <source>
        <dbReference type="ARBA" id="ARBA00023002"/>
    </source>
</evidence>
<accession>A0A1M6FNM2</accession>
<dbReference type="SUPFAM" id="SSF46626">
    <property type="entry name" value="Cytochrome c"/>
    <property type="match status" value="2"/>
</dbReference>
<evidence type="ECO:0000256" key="7">
    <source>
        <dbReference type="PROSITE-ProRule" id="PRU00433"/>
    </source>
</evidence>